<keyword evidence="4" id="KW-0862">Zinc</keyword>
<dbReference type="AlphaFoldDB" id="A0A814THJ5"/>
<dbReference type="InterPro" id="IPR006561">
    <property type="entry name" value="DZF_dom"/>
</dbReference>
<dbReference type="InterPro" id="IPR049402">
    <property type="entry name" value="DZF_dom_C"/>
</dbReference>
<sequence length="665" mass="76308">MNYPMYNSLSYSQTVQQQSLYAQQFPNTLSQPRMPQYGNYPMYSSIQTQQPYIGYNHQNQSTTETLTTFTRPPEPLMANQHSSNISQQNLNHRSGNNLKNATNSTRIYYCETCRIACGGHASYQEHLNGSKHKKKEMNSLNQQTNQNTFRCDLCDITCTSSDAYKAHLDGSKHDKAVKLHLKLGKTIPQNINQPLVSINESQTVINNEEKQSNENSINLIGLEYIEISYDNTNTPRSYYCKLCDCKFNDSNTKDAHLKGKRHRLSYKKKVNPSFQVDNNNNNNKLLSPKHNTNENMNDQQMINNNNNNNNPIDIDDETKCLMKLHEQIIPTQNLLNTIEQFVSAVETALKSCSDQLCPSQPSTIDNTSKTSITKSPLLGVSRIGALVKKLLIKSDRLFYIVVICEEWPTTNLFEKIFSILPDNFHETWKNQINIQCQKADETIQVYTNTIEGQMSVLISFTSSSSSIQQQQHSQTSEELLTKTNCLNALYAMHSVRWFQSRISTRQHASALIRCLRYKTKTSLNWQSLSSEAIEILIEHTLSKSVSAVCAFRRVLEYLAGGLFLSSLFSFIILLSLLYGPGLRIPWETDSINNIFDKLNDQERNDITHEAQIGLRFMAFGQLNKWFEQYDIPKVMKSFQKRSYTDHENQVSVKRQCLESENIEEQ</sequence>
<evidence type="ECO:0000259" key="8">
    <source>
        <dbReference type="PROSITE" id="PS51703"/>
    </source>
</evidence>
<dbReference type="Gene3D" id="3.30.160.60">
    <property type="entry name" value="Classic Zinc Finger"/>
    <property type="match status" value="3"/>
</dbReference>
<dbReference type="GO" id="GO:0003676">
    <property type="term" value="F:nucleic acid binding"/>
    <property type="evidence" value="ECO:0007669"/>
    <property type="project" value="InterPro"/>
</dbReference>
<dbReference type="GO" id="GO:0005634">
    <property type="term" value="C:nucleus"/>
    <property type="evidence" value="ECO:0007669"/>
    <property type="project" value="UniProtKB-SubCell"/>
</dbReference>
<dbReference type="InterPro" id="IPR003604">
    <property type="entry name" value="Matrin/U1-like-C_Znf_C2H2"/>
</dbReference>
<dbReference type="Pfam" id="PF07528">
    <property type="entry name" value="DZF_N"/>
    <property type="match status" value="1"/>
</dbReference>
<name>A0A814THJ5_9BILA</name>
<evidence type="ECO:0000256" key="5">
    <source>
        <dbReference type="ARBA" id="ARBA00023242"/>
    </source>
</evidence>
<keyword evidence="3" id="KW-0863">Zinc-finger</keyword>
<evidence type="ECO:0000313" key="9">
    <source>
        <dbReference type="EMBL" id="CAF1161805.1"/>
    </source>
</evidence>
<evidence type="ECO:0000256" key="4">
    <source>
        <dbReference type="ARBA" id="ARBA00022833"/>
    </source>
</evidence>
<dbReference type="Gene3D" id="1.10.1410.40">
    <property type="match status" value="1"/>
</dbReference>
<dbReference type="PROSITE" id="PS50171">
    <property type="entry name" value="ZF_MATRIN"/>
    <property type="match status" value="1"/>
</dbReference>
<comment type="caution">
    <text evidence="9">The sequence shown here is derived from an EMBL/GenBank/DDBJ whole genome shotgun (WGS) entry which is preliminary data.</text>
</comment>
<dbReference type="PANTHER" id="PTHR45762">
    <property type="entry name" value="ZINC FINGER RNA-BINDING PROTEIN"/>
    <property type="match status" value="1"/>
</dbReference>
<dbReference type="Pfam" id="PF12874">
    <property type="entry name" value="zf-met"/>
    <property type="match status" value="2"/>
</dbReference>
<keyword evidence="2" id="KW-0479">Metal-binding</keyword>
<feature type="transmembrane region" description="Helical" evidence="6">
    <location>
        <begin position="557"/>
        <end position="578"/>
    </location>
</feature>
<evidence type="ECO:0000313" key="10">
    <source>
        <dbReference type="Proteomes" id="UP000663870"/>
    </source>
</evidence>
<evidence type="ECO:0000256" key="2">
    <source>
        <dbReference type="ARBA" id="ARBA00022723"/>
    </source>
</evidence>
<dbReference type="PANTHER" id="PTHR45762:SF3">
    <property type="entry name" value="ZINC-FINGER PROTEIN AT 72D, ISOFORM B"/>
    <property type="match status" value="1"/>
</dbReference>
<dbReference type="SMART" id="SM00572">
    <property type="entry name" value="DZF"/>
    <property type="match status" value="1"/>
</dbReference>
<dbReference type="SMART" id="SM00451">
    <property type="entry name" value="ZnF_U1"/>
    <property type="match status" value="3"/>
</dbReference>
<comment type="subcellular location">
    <subcellularLocation>
        <location evidence="1">Nucleus</location>
    </subcellularLocation>
</comment>
<keyword evidence="10" id="KW-1185">Reference proteome</keyword>
<dbReference type="InterPro" id="IPR049401">
    <property type="entry name" value="DZF_dom_N"/>
</dbReference>
<dbReference type="InterPro" id="IPR043519">
    <property type="entry name" value="NT_sf"/>
</dbReference>
<dbReference type="Pfam" id="PF20965">
    <property type="entry name" value="DZF_C"/>
    <property type="match status" value="1"/>
</dbReference>
<dbReference type="InterPro" id="IPR000690">
    <property type="entry name" value="Matrin/U1-C_Znf_C2H2"/>
</dbReference>
<dbReference type="InterPro" id="IPR022755">
    <property type="entry name" value="Znf_C2H2_jaz"/>
</dbReference>
<feature type="domain" description="DZF" evidence="8">
    <location>
        <begin position="310"/>
        <end position="661"/>
    </location>
</feature>
<feature type="domain" description="Matrin-type" evidence="7">
    <location>
        <begin position="238"/>
        <end position="268"/>
    </location>
</feature>
<keyword evidence="6" id="KW-0472">Membrane</keyword>
<keyword evidence="5" id="KW-0539">Nucleus</keyword>
<accession>A0A814THJ5</accession>
<protein>
    <recommendedName>
        <fullName evidence="11">Zinc finger RNA-binding protein</fullName>
    </recommendedName>
</protein>
<dbReference type="EMBL" id="CAJNOL010000674">
    <property type="protein sequence ID" value="CAF1161805.1"/>
    <property type="molecule type" value="Genomic_DNA"/>
</dbReference>
<organism evidence="9 10">
    <name type="scientific">Rotaria sordida</name>
    <dbReference type="NCBI Taxonomy" id="392033"/>
    <lineage>
        <taxon>Eukaryota</taxon>
        <taxon>Metazoa</taxon>
        <taxon>Spiralia</taxon>
        <taxon>Gnathifera</taxon>
        <taxon>Rotifera</taxon>
        <taxon>Eurotatoria</taxon>
        <taxon>Bdelloidea</taxon>
        <taxon>Philodinida</taxon>
        <taxon>Philodinidae</taxon>
        <taxon>Rotaria</taxon>
    </lineage>
</organism>
<keyword evidence="6" id="KW-0812">Transmembrane</keyword>
<dbReference type="Pfam" id="PF12171">
    <property type="entry name" value="zf-C2H2_jaz"/>
    <property type="match status" value="1"/>
</dbReference>
<gene>
    <name evidence="9" type="ORF">JXQ802_LOCUS22301</name>
</gene>
<dbReference type="InterPro" id="IPR036236">
    <property type="entry name" value="Znf_C2H2_sf"/>
</dbReference>
<keyword evidence="6" id="KW-1133">Transmembrane helix</keyword>
<evidence type="ECO:0000256" key="6">
    <source>
        <dbReference type="SAM" id="Phobius"/>
    </source>
</evidence>
<evidence type="ECO:0000259" key="7">
    <source>
        <dbReference type="PROSITE" id="PS50171"/>
    </source>
</evidence>
<dbReference type="PROSITE" id="PS00028">
    <property type="entry name" value="ZINC_FINGER_C2H2_1"/>
    <property type="match status" value="1"/>
</dbReference>
<reference evidence="9" key="1">
    <citation type="submission" date="2021-02" db="EMBL/GenBank/DDBJ databases">
        <authorList>
            <person name="Nowell W R."/>
        </authorList>
    </citation>
    <scope>NUCLEOTIDE SEQUENCE</scope>
</reference>
<dbReference type="GO" id="GO:0008270">
    <property type="term" value="F:zinc ion binding"/>
    <property type="evidence" value="ECO:0007669"/>
    <property type="project" value="UniProtKB-KW"/>
</dbReference>
<dbReference type="Proteomes" id="UP000663870">
    <property type="component" value="Unassembled WGS sequence"/>
</dbReference>
<evidence type="ECO:0008006" key="11">
    <source>
        <dbReference type="Google" id="ProtNLM"/>
    </source>
</evidence>
<dbReference type="Gene3D" id="3.30.460.10">
    <property type="entry name" value="Beta Polymerase, domain 2"/>
    <property type="match status" value="1"/>
</dbReference>
<dbReference type="SUPFAM" id="SSF57667">
    <property type="entry name" value="beta-beta-alpha zinc fingers"/>
    <property type="match status" value="3"/>
</dbReference>
<dbReference type="SMART" id="SM00355">
    <property type="entry name" value="ZnF_C2H2"/>
    <property type="match status" value="3"/>
</dbReference>
<proteinExistence type="predicted"/>
<dbReference type="PROSITE" id="PS51703">
    <property type="entry name" value="DZF"/>
    <property type="match status" value="1"/>
</dbReference>
<evidence type="ECO:0000256" key="3">
    <source>
        <dbReference type="ARBA" id="ARBA00022771"/>
    </source>
</evidence>
<dbReference type="InterPro" id="IPR013087">
    <property type="entry name" value="Znf_C2H2_type"/>
</dbReference>
<evidence type="ECO:0000256" key="1">
    <source>
        <dbReference type="ARBA" id="ARBA00004123"/>
    </source>
</evidence>